<dbReference type="PANTHER" id="PTHR22652">
    <property type="entry name" value="NUCLEOPORIN NUP43"/>
    <property type="match status" value="1"/>
</dbReference>
<dbReference type="SUPFAM" id="SSF50978">
    <property type="entry name" value="WD40 repeat-like"/>
    <property type="match status" value="1"/>
</dbReference>
<comment type="subcellular location">
    <subcellularLocation>
        <location evidence="1">Nucleus</location>
    </subcellularLocation>
</comment>
<sequence>MRLNEPQNQCRKQYAGAKISKVTFLANEDHNADYFVSGSWNGDVNSIALWSTSEEPSEDPSGIQQISQLKVEADVNDLFVLSQVQFVAGLSNGDVQVIECQSNGSLVTTKTFPAVHNKAASTAVSTGTKKGHAVSVLSEDLMGVTCMIPCAHFQLVSGHTTGQIHLWDVRQAARSSGSAMAILGKIPSVSKAVTTLNDSVTSIASHPAQPNVLAFGTSSGSISFIDIRQPDQDLPNLLKVCQDSVNQLKFHPVYPSNCFSCSDSGLIHWDASNLGDEPMQDSEESCQNGNNIWLSGKMWNNIQLKALVEEDPKLISTFDVAQNSLVVGSNTANLLLLNNLNFY</sequence>
<reference evidence="6" key="1">
    <citation type="submission" date="2022-11" db="UniProtKB">
        <authorList>
            <consortium name="WormBaseParasite"/>
        </authorList>
    </citation>
    <scope>IDENTIFICATION</scope>
</reference>
<dbReference type="InterPro" id="IPR001680">
    <property type="entry name" value="WD40_rpt"/>
</dbReference>
<dbReference type="AlphaFoldDB" id="A0A915D8I8"/>
<keyword evidence="2" id="KW-0853">WD repeat</keyword>
<name>A0A915D8I8_9BILA</name>
<keyword evidence="5" id="KW-1185">Reference proteome</keyword>
<dbReference type="WBParaSite" id="jg16867">
    <property type="protein sequence ID" value="jg16867"/>
    <property type="gene ID" value="jg16867"/>
</dbReference>
<dbReference type="Proteomes" id="UP000887574">
    <property type="component" value="Unplaced"/>
</dbReference>
<dbReference type="InterPro" id="IPR015943">
    <property type="entry name" value="WD40/YVTN_repeat-like_dom_sf"/>
</dbReference>
<protein>
    <submittedName>
        <fullName evidence="6">Nucleoporin Nup43</fullName>
    </submittedName>
</protein>
<dbReference type="PANTHER" id="PTHR22652:SF0">
    <property type="entry name" value="NUCLEOPORIN NUP43"/>
    <property type="match status" value="1"/>
</dbReference>
<keyword evidence="4" id="KW-0539">Nucleus</keyword>
<dbReference type="GO" id="GO:0031080">
    <property type="term" value="C:nuclear pore outer ring"/>
    <property type="evidence" value="ECO:0007669"/>
    <property type="project" value="TreeGrafter"/>
</dbReference>
<organism evidence="5 6">
    <name type="scientific">Ditylenchus dipsaci</name>
    <dbReference type="NCBI Taxonomy" id="166011"/>
    <lineage>
        <taxon>Eukaryota</taxon>
        <taxon>Metazoa</taxon>
        <taxon>Ecdysozoa</taxon>
        <taxon>Nematoda</taxon>
        <taxon>Chromadorea</taxon>
        <taxon>Rhabditida</taxon>
        <taxon>Tylenchina</taxon>
        <taxon>Tylenchomorpha</taxon>
        <taxon>Sphaerularioidea</taxon>
        <taxon>Anguinidae</taxon>
        <taxon>Anguininae</taxon>
        <taxon>Ditylenchus</taxon>
    </lineage>
</organism>
<proteinExistence type="predicted"/>
<evidence type="ECO:0000256" key="1">
    <source>
        <dbReference type="ARBA" id="ARBA00004123"/>
    </source>
</evidence>
<accession>A0A915D8I8</accession>
<evidence type="ECO:0000256" key="2">
    <source>
        <dbReference type="ARBA" id="ARBA00022574"/>
    </source>
</evidence>
<dbReference type="InterPro" id="IPR036322">
    <property type="entry name" value="WD40_repeat_dom_sf"/>
</dbReference>
<evidence type="ECO:0000256" key="3">
    <source>
        <dbReference type="ARBA" id="ARBA00022737"/>
    </source>
</evidence>
<evidence type="ECO:0000313" key="5">
    <source>
        <dbReference type="Proteomes" id="UP000887574"/>
    </source>
</evidence>
<keyword evidence="3" id="KW-0677">Repeat</keyword>
<dbReference type="SMART" id="SM00320">
    <property type="entry name" value="WD40"/>
    <property type="match status" value="4"/>
</dbReference>
<evidence type="ECO:0000256" key="4">
    <source>
        <dbReference type="ARBA" id="ARBA00023242"/>
    </source>
</evidence>
<dbReference type="Gene3D" id="2.130.10.10">
    <property type="entry name" value="YVTN repeat-like/Quinoprotein amine dehydrogenase"/>
    <property type="match status" value="1"/>
</dbReference>
<evidence type="ECO:0000313" key="6">
    <source>
        <dbReference type="WBParaSite" id="jg16867"/>
    </source>
</evidence>